<dbReference type="Proteomes" id="UP000010445">
    <property type="component" value="Unassembled WGS sequence"/>
</dbReference>
<keyword evidence="4 9" id="KW-0645">Protease</keyword>
<evidence type="ECO:0000313" key="11">
    <source>
        <dbReference type="EMBL" id="EKX90693.1"/>
    </source>
</evidence>
<dbReference type="PANTHER" id="PTHR28570:SF3">
    <property type="entry name" value="ASPARTYL AMINOPEPTIDASE"/>
    <property type="match status" value="1"/>
</dbReference>
<evidence type="ECO:0000256" key="6">
    <source>
        <dbReference type="ARBA" id="ARBA00022801"/>
    </source>
</evidence>
<evidence type="ECO:0000256" key="5">
    <source>
        <dbReference type="ARBA" id="ARBA00022723"/>
    </source>
</evidence>
<keyword evidence="12" id="KW-1185">Reference proteome</keyword>
<evidence type="ECO:0000256" key="4">
    <source>
        <dbReference type="ARBA" id="ARBA00022670"/>
    </source>
</evidence>
<dbReference type="Pfam" id="PF02127">
    <property type="entry name" value="Peptidase_M18"/>
    <property type="match status" value="1"/>
</dbReference>
<dbReference type="Gene3D" id="2.30.250.10">
    <property type="entry name" value="Aminopeptidase i, Domain 2"/>
    <property type="match status" value="1"/>
</dbReference>
<keyword evidence="6 9" id="KW-0378">Hydrolase</keyword>
<dbReference type="InterPro" id="IPR001948">
    <property type="entry name" value="Peptidase_M18"/>
</dbReference>
<dbReference type="eggNOG" id="COG1362">
    <property type="taxonomic scope" value="Bacteria"/>
</dbReference>
<name>L1MHD0_9CORY</name>
<keyword evidence="3 9" id="KW-0031">Aminopeptidase</keyword>
<evidence type="ECO:0000256" key="1">
    <source>
        <dbReference type="ARBA" id="ARBA00001947"/>
    </source>
</evidence>
<dbReference type="GO" id="GO:0006508">
    <property type="term" value="P:proteolysis"/>
    <property type="evidence" value="ECO:0007669"/>
    <property type="project" value="UniProtKB-KW"/>
</dbReference>
<dbReference type="PRINTS" id="PR00932">
    <property type="entry name" value="AMINO1PTASE"/>
</dbReference>
<dbReference type="SUPFAM" id="SSF101821">
    <property type="entry name" value="Aminopeptidase/glucanase lid domain"/>
    <property type="match status" value="1"/>
</dbReference>
<dbReference type="InterPro" id="IPR023358">
    <property type="entry name" value="Peptidase_M18_dom2"/>
</dbReference>
<dbReference type="OrthoDB" id="5288740at2"/>
<dbReference type="CDD" id="cd05658">
    <property type="entry name" value="M18_DAP"/>
    <property type="match status" value="1"/>
</dbReference>
<evidence type="ECO:0000256" key="10">
    <source>
        <dbReference type="RuleBase" id="RU004387"/>
    </source>
</evidence>
<dbReference type="GO" id="GO:0004177">
    <property type="term" value="F:aminopeptidase activity"/>
    <property type="evidence" value="ECO:0007669"/>
    <property type="project" value="UniProtKB-KW"/>
</dbReference>
<comment type="caution">
    <text evidence="11">The sequence shown here is derived from an EMBL/GenBank/DDBJ whole genome shotgun (WGS) entry which is preliminary data.</text>
</comment>
<dbReference type="GO" id="GO:0008237">
    <property type="term" value="F:metallopeptidase activity"/>
    <property type="evidence" value="ECO:0007669"/>
    <property type="project" value="UniProtKB-KW"/>
</dbReference>
<comment type="similarity">
    <text evidence="2 9">Belongs to the peptidase M18 family.</text>
</comment>
<dbReference type="PANTHER" id="PTHR28570">
    <property type="entry name" value="ASPARTYL AMINOPEPTIDASE"/>
    <property type="match status" value="1"/>
</dbReference>
<dbReference type="RefSeq" id="WP_006063426.1">
    <property type="nucleotide sequence ID" value="NZ_KB290831.1"/>
</dbReference>
<sequence>MRSFLDFIASSPSSFHAAHQVARRLDQAGFAEQDEAEPWDASPGGHYVVRGGAIMAWWVPENASPESGFRIVGSHTDSPGFKVKPGTDFTTVGWQQVAVEVYGGPILTSWFDRELVLAGRVILSDGSEKMVATGPLLRIPNLAIHLSRDKAQDASVLSRQVHLQPVMGVGDPEASVLDVVAASAGVDKHDIVAHDLITCDAQRGEMFGANMDLVAAGRLDNLSSVYASLEAFIAALQSGDAGNDVLVLAAFDHEEVGSATISGAAGPLLENVLVRTAQALEADTEDLHRMFARSWCVSADAAHSVHPNYVGKHDPVTQPLVNHGPVVKMNANQRYASDAVTWALWERACRDAGVPSQVFVGNNDSPCGSTIGPITATRLGIRTVDVGIALLSMHSARELCGAHDMGWFPQALEAFFVGD</sequence>
<dbReference type="GO" id="GO:0008270">
    <property type="term" value="F:zinc ion binding"/>
    <property type="evidence" value="ECO:0007669"/>
    <property type="project" value="InterPro"/>
</dbReference>
<dbReference type="Gene3D" id="3.40.630.10">
    <property type="entry name" value="Zn peptidases"/>
    <property type="match status" value="1"/>
</dbReference>
<dbReference type="GO" id="GO:0005737">
    <property type="term" value="C:cytoplasm"/>
    <property type="evidence" value="ECO:0007669"/>
    <property type="project" value="UniProtKB-ARBA"/>
</dbReference>
<accession>L1MHD0</accession>
<dbReference type="EC" id="3.4.11.-" evidence="10"/>
<reference evidence="11 12" key="1">
    <citation type="submission" date="2012-05" db="EMBL/GenBank/DDBJ databases">
        <authorList>
            <person name="Weinstock G."/>
            <person name="Sodergren E."/>
            <person name="Lobos E.A."/>
            <person name="Fulton L."/>
            <person name="Fulton R."/>
            <person name="Courtney L."/>
            <person name="Fronick C."/>
            <person name="O'Laughlin M."/>
            <person name="Godfrey J."/>
            <person name="Wilson R.M."/>
            <person name="Miner T."/>
            <person name="Farmer C."/>
            <person name="Delehaunty K."/>
            <person name="Cordes M."/>
            <person name="Minx P."/>
            <person name="Tomlinson C."/>
            <person name="Chen J."/>
            <person name="Wollam A."/>
            <person name="Pepin K.H."/>
            <person name="Bhonagiri V."/>
            <person name="Zhang X."/>
            <person name="Suruliraj S."/>
            <person name="Warren W."/>
            <person name="Mitreva M."/>
            <person name="Mardis E.R."/>
            <person name="Wilson R.K."/>
        </authorList>
    </citation>
    <scope>NUCLEOTIDE SEQUENCE [LARGE SCALE GENOMIC DNA]</scope>
    <source>
        <strain evidence="11 12">F0235</strain>
    </source>
</reference>
<dbReference type="SUPFAM" id="SSF53187">
    <property type="entry name" value="Zn-dependent exopeptidases"/>
    <property type="match status" value="1"/>
</dbReference>
<evidence type="ECO:0000256" key="8">
    <source>
        <dbReference type="ARBA" id="ARBA00023049"/>
    </source>
</evidence>
<dbReference type="AlphaFoldDB" id="L1MHD0"/>
<evidence type="ECO:0000313" key="12">
    <source>
        <dbReference type="Proteomes" id="UP000010445"/>
    </source>
</evidence>
<dbReference type="PATRIC" id="fig|1035195.3.peg.1069"/>
<dbReference type="STRING" id="1035195.HMPREF9997_01189"/>
<comment type="cofactor">
    <cofactor evidence="1 10">
        <name>Zn(2+)</name>
        <dbReference type="ChEBI" id="CHEBI:29105"/>
    </cofactor>
</comment>
<proteinExistence type="inferred from homology"/>
<organism evidence="11 12">
    <name type="scientific">Corynebacterium durum F0235</name>
    <dbReference type="NCBI Taxonomy" id="1035195"/>
    <lineage>
        <taxon>Bacteria</taxon>
        <taxon>Bacillati</taxon>
        <taxon>Actinomycetota</taxon>
        <taxon>Actinomycetes</taxon>
        <taxon>Mycobacteriales</taxon>
        <taxon>Corynebacteriaceae</taxon>
        <taxon>Corynebacterium</taxon>
    </lineage>
</organism>
<keyword evidence="5 9" id="KW-0479">Metal-binding</keyword>
<evidence type="ECO:0000256" key="9">
    <source>
        <dbReference type="RuleBase" id="RU004386"/>
    </source>
</evidence>
<evidence type="ECO:0000256" key="7">
    <source>
        <dbReference type="ARBA" id="ARBA00022833"/>
    </source>
</evidence>
<keyword evidence="7 9" id="KW-0862">Zinc</keyword>
<dbReference type="HOGENOM" id="CLU_019532_2_0_11"/>
<dbReference type="NCBIfam" id="NF002759">
    <property type="entry name" value="PRK02813.1"/>
    <property type="match status" value="1"/>
</dbReference>
<evidence type="ECO:0000256" key="2">
    <source>
        <dbReference type="ARBA" id="ARBA00008290"/>
    </source>
</evidence>
<keyword evidence="8 9" id="KW-0482">Metalloprotease</keyword>
<dbReference type="EMBL" id="AMEM01000017">
    <property type="protein sequence ID" value="EKX90693.1"/>
    <property type="molecule type" value="Genomic_DNA"/>
</dbReference>
<protein>
    <recommendedName>
        <fullName evidence="10">M18 family aminopeptidase</fullName>
        <ecNumber evidence="10">3.4.11.-</ecNumber>
    </recommendedName>
</protein>
<gene>
    <name evidence="11" type="ORF">HMPREF9997_01189</name>
</gene>
<evidence type="ECO:0000256" key="3">
    <source>
        <dbReference type="ARBA" id="ARBA00022438"/>
    </source>
</evidence>